<dbReference type="AlphaFoldDB" id="A0A7J7Z507"/>
<protein>
    <submittedName>
        <fullName evidence="1">Uncharacterized protein</fullName>
    </submittedName>
</protein>
<reference evidence="1 2" key="1">
    <citation type="journal article" date="2020" name="Nature">
        <title>Six reference-quality genomes reveal evolution of bat adaptations.</title>
        <authorList>
            <person name="Jebb D."/>
            <person name="Huang Z."/>
            <person name="Pippel M."/>
            <person name="Hughes G.M."/>
            <person name="Lavrichenko K."/>
            <person name="Devanna P."/>
            <person name="Winkler S."/>
            <person name="Jermiin L.S."/>
            <person name="Skirmuntt E.C."/>
            <person name="Katzourakis A."/>
            <person name="Burkitt-Gray L."/>
            <person name="Ray D.A."/>
            <person name="Sullivan K.A.M."/>
            <person name="Roscito J.G."/>
            <person name="Kirilenko B.M."/>
            <person name="Davalos L.M."/>
            <person name="Corthals A.P."/>
            <person name="Power M.L."/>
            <person name="Jones G."/>
            <person name="Ransome R.D."/>
            <person name="Dechmann D.K.N."/>
            <person name="Locatelli A.G."/>
            <person name="Puechmaille S.J."/>
            <person name="Fedrigo O."/>
            <person name="Jarvis E.D."/>
            <person name="Hiller M."/>
            <person name="Vernes S.C."/>
            <person name="Myers E.W."/>
            <person name="Teeling E.C."/>
        </authorList>
    </citation>
    <scope>NUCLEOTIDE SEQUENCE [LARGE SCALE GENOMIC DNA]</scope>
    <source>
        <strain evidence="1">MMyoMyo1</strain>
        <tissue evidence="1">Flight muscle</tissue>
    </source>
</reference>
<gene>
    <name evidence="1" type="ORF">mMyoMyo1_010648</name>
</gene>
<comment type="caution">
    <text evidence="1">The sequence shown here is derived from an EMBL/GenBank/DDBJ whole genome shotgun (WGS) entry which is preliminary data.</text>
</comment>
<dbReference type="EMBL" id="JABWUV010000003">
    <property type="protein sequence ID" value="KAF6369281.1"/>
    <property type="molecule type" value="Genomic_DNA"/>
</dbReference>
<evidence type="ECO:0000313" key="2">
    <source>
        <dbReference type="Proteomes" id="UP000527355"/>
    </source>
</evidence>
<sequence>MKGLAFPFFSRAHVENRKNSLHLPNRGDLSKESLFKKFRQRKSFLLRKGICDSGDVPSSTNHSCIIGRGGGGGGGGGSQPVARMSDNKEMLTRGRQYCKLFREQCICARHQDCSTACGQAHEAVTTLVLDSH</sequence>
<dbReference type="Proteomes" id="UP000527355">
    <property type="component" value="Unassembled WGS sequence"/>
</dbReference>
<organism evidence="1 2">
    <name type="scientific">Myotis myotis</name>
    <name type="common">Greater mouse-eared bat</name>
    <name type="synonym">Vespertilio myotis</name>
    <dbReference type="NCBI Taxonomy" id="51298"/>
    <lineage>
        <taxon>Eukaryota</taxon>
        <taxon>Metazoa</taxon>
        <taxon>Chordata</taxon>
        <taxon>Craniata</taxon>
        <taxon>Vertebrata</taxon>
        <taxon>Euteleostomi</taxon>
        <taxon>Mammalia</taxon>
        <taxon>Eutheria</taxon>
        <taxon>Laurasiatheria</taxon>
        <taxon>Chiroptera</taxon>
        <taxon>Yangochiroptera</taxon>
        <taxon>Vespertilionidae</taxon>
        <taxon>Myotis</taxon>
    </lineage>
</organism>
<name>A0A7J7Z507_MYOMY</name>
<evidence type="ECO:0000313" key="1">
    <source>
        <dbReference type="EMBL" id="KAF6369281.1"/>
    </source>
</evidence>
<keyword evidence="2" id="KW-1185">Reference proteome</keyword>
<proteinExistence type="predicted"/>
<accession>A0A7J7Z507</accession>